<gene>
    <name evidence="2" type="ORF">BJG266_LOCUS18385</name>
</gene>
<dbReference type="AlphaFoldDB" id="A0A814K2J2"/>
<dbReference type="GO" id="GO:0008237">
    <property type="term" value="F:metallopeptidase activity"/>
    <property type="evidence" value="ECO:0007669"/>
    <property type="project" value="InterPro"/>
</dbReference>
<dbReference type="EMBL" id="CAJNOI010000094">
    <property type="protein sequence ID" value="CAF1046862.1"/>
    <property type="molecule type" value="Genomic_DNA"/>
</dbReference>
<proteinExistence type="predicted"/>
<name>A0A814K2J2_9BILA</name>
<dbReference type="Proteomes" id="UP000663877">
    <property type="component" value="Unassembled WGS sequence"/>
</dbReference>
<evidence type="ECO:0000256" key="1">
    <source>
        <dbReference type="SAM" id="Phobius"/>
    </source>
</evidence>
<protein>
    <submittedName>
        <fullName evidence="2">Uncharacterized protein</fullName>
    </submittedName>
</protein>
<evidence type="ECO:0000313" key="2">
    <source>
        <dbReference type="EMBL" id="CAF1046862.1"/>
    </source>
</evidence>
<sequence>MITSVSIIYFVILLTFENIIHGGLVAIPTEDDRTFIKNSDLFKGDILFRPHVKDRALSTTRSDARWPNGIIPYAWKSKTCDAEGKNCIYEDIPSHSPSEQDTVLLAMRRIEEATAINDKPCIQFRPKIWADDAYVSIFNGAGCWAHLGYYSEYESLVSLGPGYSGDCDGSRCGCFKGHCWAYTDAGYTKQGDWWCYTQKAGTVGKQENWQTCSQNNECSWYRSCGSCRQYRREEAVHQDACDSPVGRPLTDDCNGSRCGCYKGRCWAYADAGYTKQGDWWCYTQKAGTVGKQENWQTCSQDNACSWARSCGNCRQYRGAEAVHQDTC</sequence>
<comment type="caution">
    <text evidence="2">The sequence shown here is derived from an EMBL/GenBank/DDBJ whole genome shotgun (WGS) entry which is preliminary data.</text>
</comment>
<reference evidence="2" key="1">
    <citation type="submission" date="2021-02" db="EMBL/GenBank/DDBJ databases">
        <authorList>
            <person name="Nowell W R."/>
        </authorList>
    </citation>
    <scope>NUCLEOTIDE SEQUENCE</scope>
</reference>
<keyword evidence="1" id="KW-1133">Transmembrane helix</keyword>
<dbReference type="SUPFAM" id="SSF55486">
    <property type="entry name" value="Metalloproteases ('zincins'), catalytic domain"/>
    <property type="match status" value="1"/>
</dbReference>
<organism evidence="2 3">
    <name type="scientific">Adineta steineri</name>
    <dbReference type="NCBI Taxonomy" id="433720"/>
    <lineage>
        <taxon>Eukaryota</taxon>
        <taxon>Metazoa</taxon>
        <taxon>Spiralia</taxon>
        <taxon>Gnathifera</taxon>
        <taxon>Rotifera</taxon>
        <taxon>Eurotatoria</taxon>
        <taxon>Bdelloidea</taxon>
        <taxon>Adinetida</taxon>
        <taxon>Adinetidae</taxon>
        <taxon>Adineta</taxon>
    </lineage>
</organism>
<keyword evidence="1" id="KW-0472">Membrane</keyword>
<keyword evidence="1" id="KW-0812">Transmembrane</keyword>
<evidence type="ECO:0000313" key="3">
    <source>
        <dbReference type="Proteomes" id="UP000663877"/>
    </source>
</evidence>
<feature type="transmembrane region" description="Helical" evidence="1">
    <location>
        <begin position="6"/>
        <end position="27"/>
    </location>
</feature>
<dbReference type="Gene3D" id="3.40.390.10">
    <property type="entry name" value="Collagenase (Catalytic Domain)"/>
    <property type="match status" value="1"/>
</dbReference>
<accession>A0A814K2J2</accession>
<dbReference type="InterPro" id="IPR024079">
    <property type="entry name" value="MetalloPept_cat_dom_sf"/>
</dbReference>